<dbReference type="GO" id="GO:0016491">
    <property type="term" value="F:oxidoreductase activity"/>
    <property type="evidence" value="ECO:0007669"/>
    <property type="project" value="UniProtKB-KW"/>
</dbReference>
<reference evidence="3" key="1">
    <citation type="submission" date="2016-10" db="EMBL/GenBank/DDBJ databases">
        <authorList>
            <person name="de Groot N.N."/>
        </authorList>
    </citation>
    <scope>NUCLEOTIDE SEQUENCE [LARGE SCALE GENOMIC DNA]</scope>
    <source>
        <strain evidence="3">CCBAU85039</strain>
    </source>
</reference>
<keyword evidence="6" id="KW-1185">Reference proteome</keyword>
<proteinExistence type="inferred from homology"/>
<sequence length="335" mass="35344">MMQDTMTMLSADEAVKLTTRACIACGASPAMAASLVTATLSAARFGHKDLGFPHLMDYLEALKAGRINGNARPSIWPVLPAFVHADADGGIAQLPFDLAYDDFRKRVSTFGVALYSQKNSYTAGELGYYVRRLALDGIVSIAVANGPALMTTAGSGKRVYCTNPIAFGVPTGAGQAPVVIDQASSATAFVRVKRAADLHQEIPEGWAVDRSGQPTTDAREAIEGALLPFGGYKGANIALIVELLAAGLSGSSWSIDGADFLTGDRSPDTGMTIIAIAPTAADKGFSERVRTHVERLTDVGVHVPTQSVETDSETLDLEVSEGHLRVLREIVFDAC</sequence>
<accession>A0A1H8NN17</accession>
<protein>
    <submittedName>
        <fullName evidence="3">(2R)-3-sulfolactate dehydrogenase (NADP(+))</fullName>
        <ecNumber evidence="3">1.1.1.338</ecNumber>
    </submittedName>
    <submittedName>
        <fullName evidence="4">(2R)-3-sulfolactate dehydrogenase (NADP+)</fullName>
    </submittedName>
</protein>
<evidence type="ECO:0000313" key="5">
    <source>
        <dbReference type="Proteomes" id="UP000183063"/>
    </source>
</evidence>
<evidence type="ECO:0000313" key="4">
    <source>
        <dbReference type="EMBL" id="SEO31121.1"/>
    </source>
</evidence>
<dbReference type="InterPro" id="IPR003767">
    <property type="entry name" value="Malate/L-lactate_DH-like"/>
</dbReference>
<dbReference type="STRING" id="501024.RTCCBAU85039_3699"/>
<comment type="similarity">
    <text evidence="1">Belongs to the LDH2/MDH2 oxidoreductase family.</text>
</comment>
<evidence type="ECO:0000256" key="1">
    <source>
        <dbReference type="ARBA" id="ARBA00006056"/>
    </source>
</evidence>
<dbReference type="EC" id="1.1.1.338" evidence="3"/>
<gene>
    <name evidence="3" type="primary">comC_3</name>
    <name evidence="3" type="ORF">RTCCBAU85039_3699</name>
    <name evidence="4" type="ORF">SAMN05216228_101510</name>
</gene>
<reference evidence="4 6" key="2">
    <citation type="submission" date="2016-10" db="EMBL/GenBank/DDBJ databases">
        <authorList>
            <person name="Varghese N."/>
            <person name="Submissions S."/>
        </authorList>
    </citation>
    <scope>NUCLEOTIDE SEQUENCE [LARGE SCALE GENOMIC DNA]</scope>
    <source>
        <strain evidence="4 6">CGMCC 1.7071</strain>
    </source>
</reference>
<dbReference type="PANTHER" id="PTHR11091:SF0">
    <property type="entry name" value="MALATE DEHYDROGENASE"/>
    <property type="match status" value="1"/>
</dbReference>
<dbReference type="AlphaFoldDB" id="A0A1H8NN17"/>
<dbReference type="Proteomes" id="UP000198939">
    <property type="component" value="Unassembled WGS sequence"/>
</dbReference>
<organism evidence="3 5">
    <name type="scientific">Rhizobium tibeticum</name>
    <dbReference type="NCBI Taxonomy" id="501024"/>
    <lineage>
        <taxon>Bacteria</taxon>
        <taxon>Pseudomonadati</taxon>
        <taxon>Pseudomonadota</taxon>
        <taxon>Alphaproteobacteria</taxon>
        <taxon>Hyphomicrobiales</taxon>
        <taxon>Rhizobiaceae</taxon>
        <taxon>Rhizobium/Agrobacterium group</taxon>
        <taxon>Rhizobium</taxon>
    </lineage>
</organism>
<dbReference type="SUPFAM" id="SSF89733">
    <property type="entry name" value="L-sulfolactate dehydrogenase-like"/>
    <property type="match status" value="1"/>
</dbReference>
<dbReference type="Gene3D" id="3.30.1370.60">
    <property type="entry name" value="Hypothetical oxidoreductase yiak, domain 2"/>
    <property type="match status" value="1"/>
</dbReference>
<reference evidence="5" key="3">
    <citation type="submission" date="2016-10" db="EMBL/GenBank/DDBJ databases">
        <authorList>
            <person name="Wibberg D."/>
        </authorList>
    </citation>
    <scope>NUCLEOTIDE SEQUENCE [LARGE SCALE GENOMIC DNA]</scope>
</reference>
<dbReference type="EMBL" id="FOCV01000015">
    <property type="protein sequence ID" value="SEO31121.1"/>
    <property type="molecule type" value="Genomic_DNA"/>
</dbReference>
<dbReference type="Gene3D" id="1.10.1530.10">
    <property type="match status" value="1"/>
</dbReference>
<keyword evidence="2 3" id="KW-0560">Oxidoreductase</keyword>
<evidence type="ECO:0000313" key="3">
    <source>
        <dbReference type="EMBL" id="SEI01196.1"/>
    </source>
</evidence>
<evidence type="ECO:0000313" key="6">
    <source>
        <dbReference type="Proteomes" id="UP000198939"/>
    </source>
</evidence>
<dbReference type="EMBL" id="FNXB01000018">
    <property type="protein sequence ID" value="SEI01196.1"/>
    <property type="molecule type" value="Genomic_DNA"/>
</dbReference>
<dbReference type="InterPro" id="IPR036111">
    <property type="entry name" value="Mal/L-sulfo/L-lacto_DH-like_sf"/>
</dbReference>
<dbReference type="PANTHER" id="PTHR11091">
    <property type="entry name" value="OXIDOREDUCTASE-RELATED"/>
    <property type="match status" value="1"/>
</dbReference>
<dbReference type="Pfam" id="PF02615">
    <property type="entry name" value="Ldh_2"/>
    <property type="match status" value="1"/>
</dbReference>
<name>A0A1H8NN17_9HYPH</name>
<dbReference type="Proteomes" id="UP000183063">
    <property type="component" value="Unassembled WGS sequence"/>
</dbReference>
<dbReference type="InterPro" id="IPR043144">
    <property type="entry name" value="Mal/L-sulf/L-lact_DH-like_ah"/>
</dbReference>
<dbReference type="InterPro" id="IPR043143">
    <property type="entry name" value="Mal/L-sulf/L-lact_DH-like_NADP"/>
</dbReference>
<evidence type="ECO:0000256" key="2">
    <source>
        <dbReference type="ARBA" id="ARBA00023002"/>
    </source>
</evidence>